<dbReference type="Pfam" id="PF00665">
    <property type="entry name" value="rve"/>
    <property type="match status" value="1"/>
</dbReference>
<evidence type="ECO:0000259" key="2">
    <source>
        <dbReference type="PROSITE" id="PS50994"/>
    </source>
</evidence>
<organism evidence="3 4">
    <name type="scientific">Dryococelus australis</name>
    <dbReference type="NCBI Taxonomy" id="614101"/>
    <lineage>
        <taxon>Eukaryota</taxon>
        <taxon>Metazoa</taxon>
        <taxon>Ecdysozoa</taxon>
        <taxon>Arthropoda</taxon>
        <taxon>Hexapoda</taxon>
        <taxon>Insecta</taxon>
        <taxon>Pterygota</taxon>
        <taxon>Neoptera</taxon>
        <taxon>Polyneoptera</taxon>
        <taxon>Phasmatodea</taxon>
        <taxon>Verophasmatodea</taxon>
        <taxon>Anareolatae</taxon>
        <taxon>Phasmatidae</taxon>
        <taxon>Eurycanthinae</taxon>
        <taxon>Dryococelus</taxon>
    </lineage>
</organism>
<dbReference type="Proteomes" id="UP001159363">
    <property type="component" value="Chromosome 3"/>
</dbReference>
<dbReference type="InterPro" id="IPR036397">
    <property type="entry name" value="RNaseH_sf"/>
</dbReference>
<dbReference type="EC" id="2.7.7.49" evidence="1"/>
<dbReference type="SUPFAM" id="SSF53098">
    <property type="entry name" value="Ribonuclease H-like"/>
    <property type="match status" value="1"/>
</dbReference>
<comment type="caution">
    <text evidence="3">The sequence shown here is derived from an EMBL/GenBank/DDBJ whole genome shotgun (WGS) entry which is preliminary data.</text>
</comment>
<sequence length="209" mass="23544">MKSLQEENTSELDYNIESGILFRGQRVVVPASLQSAVLNKLHRTLVGITKMKQLAHQYVHWKKIDSDIEHLVQSCSEYDVAIKNIILKRNQNITGNAFILIMLALTKTIYHYQKEFLVVVDAKSKWVEIIPCSSAPTSKSSIKILTDIFSRNGFPEVMVSDNATIFTSDEFAQFCKEAGIFQKFCAAGHPATNGLAERNVQTLKHQLDV</sequence>
<dbReference type="PANTHER" id="PTHR37984:SF5">
    <property type="entry name" value="PROTEIN NYNRIN-LIKE"/>
    <property type="match status" value="1"/>
</dbReference>
<dbReference type="EMBL" id="JARBHB010000003">
    <property type="protein sequence ID" value="KAJ8890135.1"/>
    <property type="molecule type" value="Genomic_DNA"/>
</dbReference>
<dbReference type="InterPro" id="IPR050951">
    <property type="entry name" value="Retrovirus_Pol_polyprotein"/>
</dbReference>
<dbReference type="Pfam" id="PF17921">
    <property type="entry name" value="Integrase_H2C2"/>
    <property type="match status" value="1"/>
</dbReference>
<evidence type="ECO:0000256" key="1">
    <source>
        <dbReference type="ARBA" id="ARBA00012493"/>
    </source>
</evidence>
<feature type="domain" description="Integrase catalytic" evidence="2">
    <location>
        <begin position="91"/>
        <end position="209"/>
    </location>
</feature>
<dbReference type="InterPro" id="IPR012337">
    <property type="entry name" value="RNaseH-like_sf"/>
</dbReference>
<keyword evidence="4" id="KW-1185">Reference proteome</keyword>
<evidence type="ECO:0000313" key="3">
    <source>
        <dbReference type="EMBL" id="KAJ8890135.1"/>
    </source>
</evidence>
<name>A0ABQ9I0F8_9NEOP</name>
<dbReference type="Gene3D" id="3.30.420.10">
    <property type="entry name" value="Ribonuclease H-like superfamily/Ribonuclease H"/>
    <property type="match status" value="1"/>
</dbReference>
<dbReference type="Gene3D" id="1.10.340.70">
    <property type="match status" value="1"/>
</dbReference>
<gene>
    <name evidence="3" type="ORF">PR048_009642</name>
</gene>
<proteinExistence type="predicted"/>
<evidence type="ECO:0000313" key="4">
    <source>
        <dbReference type="Proteomes" id="UP001159363"/>
    </source>
</evidence>
<dbReference type="PANTHER" id="PTHR37984">
    <property type="entry name" value="PROTEIN CBG26694"/>
    <property type="match status" value="1"/>
</dbReference>
<dbReference type="InterPro" id="IPR041588">
    <property type="entry name" value="Integrase_H2C2"/>
</dbReference>
<dbReference type="InterPro" id="IPR001584">
    <property type="entry name" value="Integrase_cat-core"/>
</dbReference>
<reference evidence="3 4" key="1">
    <citation type="submission" date="2023-02" db="EMBL/GenBank/DDBJ databases">
        <title>LHISI_Scaffold_Assembly.</title>
        <authorList>
            <person name="Stuart O.P."/>
            <person name="Cleave R."/>
            <person name="Magrath M.J.L."/>
            <person name="Mikheyev A.S."/>
        </authorList>
    </citation>
    <scope>NUCLEOTIDE SEQUENCE [LARGE SCALE GENOMIC DNA]</scope>
    <source>
        <strain evidence="3">Daus_M_001</strain>
        <tissue evidence="3">Leg muscle</tissue>
    </source>
</reference>
<protein>
    <recommendedName>
        <fullName evidence="1">RNA-directed DNA polymerase</fullName>
        <ecNumber evidence="1">2.7.7.49</ecNumber>
    </recommendedName>
</protein>
<accession>A0ABQ9I0F8</accession>
<dbReference type="PROSITE" id="PS50994">
    <property type="entry name" value="INTEGRASE"/>
    <property type="match status" value="1"/>
</dbReference>